<reference evidence="1 2" key="1">
    <citation type="submission" date="2018-05" db="EMBL/GenBank/DDBJ databases">
        <title>Genomic Encyclopedia of Type Strains, Phase III (KMG-III): the genomes of soil and plant-associated and newly described type strains.</title>
        <authorList>
            <person name="Whitman W."/>
        </authorList>
    </citation>
    <scope>NUCLEOTIDE SEQUENCE [LARGE SCALE GENOMIC DNA]</scope>
    <source>
        <strain evidence="1 2">CECT 5696</strain>
    </source>
</reference>
<dbReference type="Proteomes" id="UP000246635">
    <property type="component" value="Unassembled WGS sequence"/>
</dbReference>
<gene>
    <name evidence="1" type="ORF">DFQ01_11065</name>
</gene>
<proteinExistence type="predicted"/>
<keyword evidence="2" id="KW-1185">Reference proteome</keyword>
<accession>A0A2V2Z1D5</accession>
<comment type="caution">
    <text evidence="1">The sequence shown here is derived from an EMBL/GenBank/DDBJ whole genome shotgun (WGS) entry which is preliminary data.</text>
</comment>
<sequence length="48" mass="5512">MGNRVKLEVSRFDFTFYIPIEGDPSHYPVAFSFFSVYLTVFAGEDPFA</sequence>
<protein>
    <submittedName>
        <fullName evidence="1">Uncharacterized protein</fullName>
    </submittedName>
</protein>
<evidence type="ECO:0000313" key="1">
    <source>
        <dbReference type="EMBL" id="PWW01175.1"/>
    </source>
</evidence>
<organism evidence="1 2">
    <name type="scientific">Paenibacillus cellulosilyticus</name>
    <dbReference type="NCBI Taxonomy" id="375489"/>
    <lineage>
        <taxon>Bacteria</taxon>
        <taxon>Bacillati</taxon>
        <taxon>Bacillota</taxon>
        <taxon>Bacilli</taxon>
        <taxon>Bacillales</taxon>
        <taxon>Paenibacillaceae</taxon>
        <taxon>Paenibacillus</taxon>
    </lineage>
</organism>
<dbReference type="EMBL" id="QGTQ01000010">
    <property type="protein sequence ID" value="PWW01175.1"/>
    <property type="molecule type" value="Genomic_DNA"/>
</dbReference>
<evidence type="ECO:0000313" key="2">
    <source>
        <dbReference type="Proteomes" id="UP000246635"/>
    </source>
</evidence>
<name>A0A2V2Z1D5_9BACL</name>
<dbReference type="AlphaFoldDB" id="A0A2V2Z1D5"/>